<proteinExistence type="predicted"/>
<keyword evidence="1" id="KW-1133">Transmembrane helix</keyword>
<keyword evidence="2" id="KW-1185">Reference proteome</keyword>
<feature type="transmembrane region" description="Helical" evidence="1">
    <location>
        <begin position="98"/>
        <end position="123"/>
    </location>
</feature>
<name>A0A0N4Z6W8_PARTI</name>
<dbReference type="WBParaSite" id="PTRK_0000292400.1">
    <property type="protein sequence ID" value="PTRK_0000292400.1"/>
    <property type="gene ID" value="PTRK_0000292400"/>
</dbReference>
<accession>A0A0N4Z6W8</accession>
<evidence type="ECO:0000256" key="1">
    <source>
        <dbReference type="SAM" id="Phobius"/>
    </source>
</evidence>
<reference evidence="3" key="1">
    <citation type="submission" date="2017-02" db="UniProtKB">
        <authorList>
            <consortium name="WormBaseParasite"/>
        </authorList>
    </citation>
    <scope>IDENTIFICATION</scope>
</reference>
<keyword evidence="1" id="KW-0472">Membrane</keyword>
<keyword evidence="1" id="KW-0812">Transmembrane</keyword>
<feature type="transmembrane region" description="Helical" evidence="1">
    <location>
        <begin position="7"/>
        <end position="30"/>
    </location>
</feature>
<evidence type="ECO:0000313" key="2">
    <source>
        <dbReference type="Proteomes" id="UP000038045"/>
    </source>
</evidence>
<protein>
    <submittedName>
        <fullName evidence="3">G_PROTEIN_RECEP_F1_2 domain-containing protein</fullName>
    </submittedName>
</protein>
<evidence type="ECO:0000313" key="3">
    <source>
        <dbReference type="WBParaSite" id="PTRK_0000292400.1"/>
    </source>
</evidence>
<organism evidence="2 3">
    <name type="scientific">Parastrongyloides trichosuri</name>
    <name type="common">Possum-specific nematode worm</name>
    <dbReference type="NCBI Taxonomy" id="131310"/>
    <lineage>
        <taxon>Eukaryota</taxon>
        <taxon>Metazoa</taxon>
        <taxon>Ecdysozoa</taxon>
        <taxon>Nematoda</taxon>
        <taxon>Chromadorea</taxon>
        <taxon>Rhabditida</taxon>
        <taxon>Tylenchina</taxon>
        <taxon>Panagrolaimomorpha</taxon>
        <taxon>Strongyloidoidea</taxon>
        <taxon>Strongyloididae</taxon>
        <taxon>Parastrongyloides</taxon>
    </lineage>
</organism>
<dbReference type="Proteomes" id="UP000038045">
    <property type="component" value="Unplaced"/>
</dbReference>
<sequence>MRSRSYFLGILFVRVLIIIFISVSSILILIGPGLCYQDSLSGYNYGCENFSVDYWSWVNNFVYIQIVIIVIPFCMSAASLAIICSIKCCECHLSRMGHLIISGVSIAIYIIAAVLETIVYFNIPDSYDDYDLYNWFNSTSQTYVRGYLASAVFLMLSAILSMIDIALVAARRTYYEDNYH</sequence>
<dbReference type="AlphaFoldDB" id="A0A0N4Z6W8"/>
<feature type="transmembrane region" description="Helical" evidence="1">
    <location>
        <begin position="62"/>
        <end position="86"/>
    </location>
</feature>
<feature type="transmembrane region" description="Helical" evidence="1">
    <location>
        <begin position="143"/>
        <end position="170"/>
    </location>
</feature>